<keyword evidence="1" id="KW-0732">Signal</keyword>
<dbReference type="AlphaFoldDB" id="A0A6V7P6R1"/>
<dbReference type="InterPro" id="IPR004314">
    <property type="entry name" value="Neprosin"/>
</dbReference>
<evidence type="ECO:0000313" key="3">
    <source>
        <dbReference type="EMBL" id="CAD1826364.1"/>
    </source>
</evidence>
<dbReference type="PROSITE" id="PS52045">
    <property type="entry name" value="NEPROSIN_PEP_CD"/>
    <property type="match status" value="2"/>
</dbReference>
<evidence type="ECO:0000259" key="2">
    <source>
        <dbReference type="PROSITE" id="PS52045"/>
    </source>
</evidence>
<accession>A0A6V7P6R1</accession>
<gene>
    <name evidence="3" type="ORF">CB5_LOCUS9575</name>
</gene>
<reference evidence="3" key="1">
    <citation type="submission" date="2020-07" db="EMBL/GenBank/DDBJ databases">
        <authorList>
            <person name="Lin J."/>
        </authorList>
    </citation>
    <scope>NUCLEOTIDE SEQUENCE</scope>
</reference>
<dbReference type="EMBL" id="LR862145">
    <property type="protein sequence ID" value="CAD1826364.1"/>
    <property type="molecule type" value="Genomic_DNA"/>
</dbReference>
<feature type="domain" description="Neprosin PEP catalytic" evidence="2">
    <location>
        <begin position="441"/>
        <end position="694"/>
    </location>
</feature>
<dbReference type="Pfam" id="PF03080">
    <property type="entry name" value="Neprosin"/>
    <property type="match status" value="2"/>
</dbReference>
<dbReference type="PANTHER" id="PTHR31589">
    <property type="entry name" value="PROTEIN, PUTATIVE (DUF239)-RELATED-RELATED"/>
    <property type="match status" value="1"/>
</dbReference>
<dbReference type="Gene3D" id="3.90.1320.10">
    <property type="entry name" value="Outer-capsid protein sigma 3, large lobe"/>
    <property type="match status" value="2"/>
</dbReference>
<sequence length="695" mass="76593">MAYMEIFTFSFMWLTLVSCSPVRGRLVMESYDALEAKTQKTVYGSEIEVHALNSSNRDERLIPSQLAPRSKESLPTKIPSSINIYAPEDDSDRIEHWAVYQSGTGTSKAYYGAKATLVVYGFPNLEVGQISSAGIWVANGADGPRNQLNVIQAGWQVFPELYGDSNTHFFTSWTVDGYNSTGCYNLQCNGFVLTNTSGLAPGVLMQPVTTPGGTQYEISIRIFQDPTTGNWWLQYGHGDNLTPVGYWPKSLFTSLADEATRVDFGGEVSFQKKNGVSPPMGSGYFPTDHSKTAYIKDTAYVDKDGNYFIPKNPASYADNPYCYKLAGYDPVRFAYGGPGGWFRHLSTYINLRPMAYMEIFTFCFIWLTLVSCSQVRGRLVMESYDALEAKAQKTVYGSEMQVHALNSNNGDEKVISSELAPKSNESLPAHISSSKNIYAPEDDPNRIQHWAEYQSGTGTSKAYYGAKSTLVVYGFPNLEVGKSTATGIWIANGADGPRNQLNVIQAGWHVFPEEYGDTATHFFIAWTADGYISTGCFNLKCQGFVLTNSSDLVPGTVLQPVSTPGGPQYEISIRIFKGQSTGDWWLQHVHGDNAIPVGYWPKSLFTSLADEATRVDFGGHVSFQKNGVSPPMGSGYFPTDSKAAYFKNTAYINKDGGFFVNKKPPAYYVDNPHCYNLAEFDPDRFTYGGPGGCGN</sequence>
<feature type="chain" id="PRO_5027668656" description="Neprosin PEP catalytic domain-containing protein" evidence="1">
    <location>
        <begin position="20"/>
        <end position="695"/>
    </location>
</feature>
<name>A0A6V7P6R1_ANACO</name>
<organism evidence="3">
    <name type="scientific">Ananas comosus var. bracteatus</name>
    <name type="common">red pineapple</name>
    <dbReference type="NCBI Taxonomy" id="296719"/>
    <lineage>
        <taxon>Eukaryota</taxon>
        <taxon>Viridiplantae</taxon>
        <taxon>Streptophyta</taxon>
        <taxon>Embryophyta</taxon>
        <taxon>Tracheophyta</taxon>
        <taxon>Spermatophyta</taxon>
        <taxon>Magnoliopsida</taxon>
        <taxon>Liliopsida</taxon>
        <taxon>Poales</taxon>
        <taxon>Bromeliaceae</taxon>
        <taxon>Bromelioideae</taxon>
        <taxon>Ananas</taxon>
    </lineage>
</organism>
<feature type="signal peptide" evidence="1">
    <location>
        <begin position="1"/>
        <end position="19"/>
    </location>
</feature>
<proteinExistence type="predicted"/>
<dbReference type="InterPro" id="IPR053168">
    <property type="entry name" value="Glutamic_endopeptidase"/>
</dbReference>
<dbReference type="PANTHER" id="PTHR31589:SF110">
    <property type="entry name" value="PROTEIN, PUTATIVE (DUF239)-RELATED"/>
    <property type="match status" value="1"/>
</dbReference>
<protein>
    <recommendedName>
        <fullName evidence="2">Neprosin PEP catalytic domain-containing protein</fullName>
    </recommendedName>
</protein>
<feature type="domain" description="Neprosin PEP catalytic" evidence="2">
    <location>
        <begin position="90"/>
        <end position="346"/>
    </location>
</feature>
<evidence type="ECO:0000256" key="1">
    <source>
        <dbReference type="SAM" id="SignalP"/>
    </source>
</evidence>